<dbReference type="Gene3D" id="3.40.50.300">
    <property type="entry name" value="P-loop containing nucleotide triphosphate hydrolases"/>
    <property type="match status" value="1"/>
</dbReference>
<reference evidence="8" key="1">
    <citation type="journal article" date="2019" name="Environ. Microbiol.">
        <title>Fungal ecological strategies reflected in gene transcription - a case study of two litter decomposers.</title>
        <authorList>
            <person name="Barbi F."/>
            <person name="Kohler A."/>
            <person name="Barry K."/>
            <person name="Baskaran P."/>
            <person name="Daum C."/>
            <person name="Fauchery L."/>
            <person name="Ihrmark K."/>
            <person name="Kuo A."/>
            <person name="LaButti K."/>
            <person name="Lipzen A."/>
            <person name="Morin E."/>
            <person name="Grigoriev I.V."/>
            <person name="Henrissat B."/>
            <person name="Lindahl B."/>
            <person name="Martin F."/>
        </authorList>
    </citation>
    <scope>NUCLEOTIDE SEQUENCE</scope>
    <source>
        <strain evidence="8">JB14</strain>
    </source>
</reference>
<dbReference type="Gene3D" id="2.40.30.10">
    <property type="entry name" value="Translation factors"/>
    <property type="match status" value="1"/>
</dbReference>
<dbReference type="Gene3D" id="3.30.70.240">
    <property type="match status" value="1"/>
</dbReference>
<evidence type="ECO:0000259" key="7">
    <source>
        <dbReference type="Pfam" id="PF03764"/>
    </source>
</evidence>
<dbReference type="EMBL" id="ML769504">
    <property type="protein sequence ID" value="KAE9397016.1"/>
    <property type="molecule type" value="Genomic_DNA"/>
</dbReference>
<accession>A0A6A4HGG8</accession>
<evidence type="ECO:0000313" key="9">
    <source>
        <dbReference type="Proteomes" id="UP000799118"/>
    </source>
</evidence>
<evidence type="ECO:0000256" key="4">
    <source>
        <dbReference type="ARBA" id="ARBA00022917"/>
    </source>
</evidence>
<evidence type="ECO:0000256" key="5">
    <source>
        <dbReference type="ARBA" id="ARBA00023134"/>
    </source>
</evidence>
<evidence type="ECO:0000256" key="1">
    <source>
        <dbReference type="ARBA" id="ARBA00022490"/>
    </source>
</evidence>
<dbReference type="PANTHER" id="PTHR42908">
    <property type="entry name" value="TRANSLATION ELONGATION FACTOR-RELATED"/>
    <property type="match status" value="1"/>
</dbReference>
<keyword evidence="1" id="KW-0963">Cytoplasm</keyword>
<sequence>MFWIRINERVCKSTSCKLISLCYRASFILWLNGLMKKSTNIRNTSVIAHVVTENLPLPTHSYQKLVSLPQEKLEHATWIQERTKKNAIDKEDVESIKQKTDGHEFLIDSPGHIDFSSKVIAALRVTALVVVDCVEGVCVQTETVLRQALTERIKPVVIINKVDRALLELQVDQRVPAHNRELMFKSLLTEVLSSTPSYGDSMLGMIVINLPSPATSQRYRVETLYEGPMDDESAIGIRDCDPKGPLVVYVSKMVPTVDKSCFYAVGRVFSRTVRSGQKFPIQGLKYLPDSEKKDDLVITTIQRTVLMMARSIEPIEDCPAGNIVALAGIDQFLLKSGTLTTSETAYNMKVMRFSVSPVVQVAAGDKNTVELPKLIEGLKRLAKRSLCPGRILYRRAFEISEQTPMLIDEELSKAIEDGKINSRDDLKARVRVLADQFGWDITDARKIWCFGPDTTGSNMLDVPMGMQYLTQIKDSCVAAFQCATNEGVRAEENMRVDIQCPENAIGGVYSCLNKRRGQVFSEEQKPGTPSVCWTTGSSWLDMVDEHFSALLEKRSKSEEIFTKIRTRKGLKPEIPLTHTTTIYESVFPSPLLLYQPLKVKSMVMRLNTQLSANRMTDSSHHRPWAPAGLGVKFMKEIPADPVEFEEYVAAKKEELDGLLRDLERSHRDEYEDDDDEKDLLCGQDMETIWKEENTSFEISRKWPRGADAAYMYEINLEHYIFYVDGEPYFDLRNMPNEEFFCAYLFLLSTCSLDPGAGYELPSNSEKARHRYKLPPSPPVAANLLETYKGYSTTSKANTTHELLDLPPEMRSSELIRMEIMQVFIGASMKTMNYANYGLGERTTLFSPSATPRLIHRVRTMVDFFTGPLVFSESMPPFGDRYLPDRPAFQWIDWGLLCLLVVPRLDVEDNLPAAVVKLVEELKSQMAIPASMTAAHKPVVFFAIISSLYHISIVRIEVPVITTPLTGPNFQISHTPALQFLPLRDAKTLDYPPTPGIKAISRLGQMTFEQSPKYDLVLKNERFHETAPSLLGIGSLPTELCLQIAEYLPLSHLQAFATLSPRCAQAADVEFRWGGACFEAVKYGVLNSSRWRSQFDEKKVIGRFWYHLEPNPIYSRYSREFQAVDQHGDKVVVSLSPDHGTKPISNVTKPSDTVLKFECNLSPHELTTRICTFLWYIKNLDRKKSIYNLYRSALRCVFPPEPELATLFFLASYWWWCHW</sequence>
<dbReference type="GO" id="GO:0005829">
    <property type="term" value="C:cytosol"/>
    <property type="evidence" value="ECO:0007669"/>
    <property type="project" value="TreeGrafter"/>
</dbReference>
<keyword evidence="3" id="KW-0251">Elongation factor</keyword>
<dbReference type="OrthoDB" id="3229878at2759"/>
<dbReference type="CDD" id="cd16268">
    <property type="entry name" value="EF2_II"/>
    <property type="match status" value="1"/>
</dbReference>
<dbReference type="GO" id="GO:1990904">
    <property type="term" value="C:ribonucleoprotein complex"/>
    <property type="evidence" value="ECO:0007669"/>
    <property type="project" value="TreeGrafter"/>
</dbReference>
<dbReference type="GO" id="GO:0005525">
    <property type="term" value="F:GTP binding"/>
    <property type="evidence" value="ECO:0007669"/>
    <property type="project" value="UniProtKB-KW"/>
</dbReference>
<dbReference type="SUPFAM" id="SSF54980">
    <property type="entry name" value="EF-G C-terminal domain-like"/>
    <property type="match status" value="1"/>
</dbReference>
<dbReference type="SUPFAM" id="SSF54211">
    <property type="entry name" value="Ribosomal protein S5 domain 2-like"/>
    <property type="match status" value="1"/>
</dbReference>
<dbReference type="GO" id="GO:0003924">
    <property type="term" value="F:GTPase activity"/>
    <property type="evidence" value="ECO:0007669"/>
    <property type="project" value="InterPro"/>
</dbReference>
<dbReference type="SUPFAM" id="SSF52540">
    <property type="entry name" value="P-loop containing nucleoside triphosphate hydrolases"/>
    <property type="match status" value="1"/>
</dbReference>
<feature type="domain" description="Translation elongation factor EFG/EF2" evidence="7">
    <location>
        <begin position="420"/>
        <end position="495"/>
    </location>
</feature>
<name>A0A6A4HGG8_9AGAR</name>
<evidence type="ECO:0000256" key="2">
    <source>
        <dbReference type="ARBA" id="ARBA00022741"/>
    </source>
</evidence>
<organism evidence="8 9">
    <name type="scientific">Gymnopus androsaceus JB14</name>
    <dbReference type="NCBI Taxonomy" id="1447944"/>
    <lineage>
        <taxon>Eukaryota</taxon>
        <taxon>Fungi</taxon>
        <taxon>Dikarya</taxon>
        <taxon>Basidiomycota</taxon>
        <taxon>Agaricomycotina</taxon>
        <taxon>Agaricomycetes</taxon>
        <taxon>Agaricomycetidae</taxon>
        <taxon>Agaricales</taxon>
        <taxon>Marasmiineae</taxon>
        <taxon>Omphalotaceae</taxon>
        <taxon>Gymnopus</taxon>
    </lineage>
</organism>
<dbReference type="InterPro" id="IPR005517">
    <property type="entry name" value="Transl_elong_EFG/EF2_IV"/>
</dbReference>
<dbReference type="GO" id="GO:0043022">
    <property type="term" value="F:ribosome binding"/>
    <property type="evidence" value="ECO:0007669"/>
    <property type="project" value="TreeGrafter"/>
</dbReference>
<dbReference type="FunFam" id="2.40.30.10:FF:000010">
    <property type="entry name" value="Translation elongation factor 2"/>
    <property type="match status" value="1"/>
</dbReference>
<evidence type="ECO:0000256" key="3">
    <source>
        <dbReference type="ARBA" id="ARBA00022768"/>
    </source>
</evidence>
<dbReference type="InterPro" id="IPR014721">
    <property type="entry name" value="Ribsml_uS5_D2-typ_fold_subgr"/>
</dbReference>
<gene>
    <name evidence="8" type="ORF">BT96DRAFT_941259</name>
</gene>
<dbReference type="Gene3D" id="3.30.230.10">
    <property type="match status" value="1"/>
</dbReference>
<keyword evidence="5" id="KW-0342">GTP-binding</keyword>
<keyword evidence="9" id="KW-1185">Reference proteome</keyword>
<dbReference type="AlphaFoldDB" id="A0A6A4HGG8"/>
<dbReference type="InterPro" id="IPR027417">
    <property type="entry name" value="P-loop_NTPase"/>
</dbReference>
<keyword evidence="2" id="KW-0547">Nucleotide-binding</keyword>
<evidence type="ECO:0008006" key="10">
    <source>
        <dbReference type="Google" id="ProtNLM"/>
    </source>
</evidence>
<dbReference type="PANTHER" id="PTHR42908:SF10">
    <property type="entry name" value="EUKARYOTIC TRANSLATION ELONGATION FACTOR 2"/>
    <property type="match status" value="1"/>
</dbReference>
<dbReference type="InterPro" id="IPR009000">
    <property type="entry name" value="Transl_B-barrel_sf"/>
</dbReference>
<evidence type="ECO:0000313" key="8">
    <source>
        <dbReference type="EMBL" id="KAE9397016.1"/>
    </source>
</evidence>
<evidence type="ECO:0000259" key="6">
    <source>
        <dbReference type="Pfam" id="PF00009"/>
    </source>
</evidence>
<dbReference type="InterPro" id="IPR000795">
    <property type="entry name" value="T_Tr_GTP-bd_dom"/>
</dbReference>
<dbReference type="Pfam" id="PF03764">
    <property type="entry name" value="EFG_IV"/>
    <property type="match status" value="1"/>
</dbReference>
<dbReference type="InterPro" id="IPR020568">
    <property type="entry name" value="Ribosomal_Su5_D2-typ_SF"/>
</dbReference>
<feature type="domain" description="Tr-type G" evidence="6">
    <location>
        <begin position="76"/>
        <end position="182"/>
    </location>
</feature>
<dbReference type="InterPro" id="IPR035647">
    <property type="entry name" value="EFG_III/V"/>
</dbReference>
<protein>
    <recommendedName>
        <fullName evidence="10">Tr-type G domain-containing protein</fullName>
    </recommendedName>
</protein>
<proteinExistence type="predicted"/>
<dbReference type="Pfam" id="PF00009">
    <property type="entry name" value="GTP_EFTU"/>
    <property type="match status" value="1"/>
</dbReference>
<dbReference type="CDD" id="cd01681">
    <property type="entry name" value="aeEF2_snRNP_like_IV"/>
    <property type="match status" value="1"/>
</dbReference>
<dbReference type="GO" id="GO:0003746">
    <property type="term" value="F:translation elongation factor activity"/>
    <property type="evidence" value="ECO:0007669"/>
    <property type="project" value="UniProtKB-KW"/>
</dbReference>
<dbReference type="Proteomes" id="UP000799118">
    <property type="component" value="Unassembled WGS sequence"/>
</dbReference>
<keyword evidence="4" id="KW-0648">Protein biosynthesis</keyword>
<dbReference type="SUPFAM" id="SSF50447">
    <property type="entry name" value="Translation proteins"/>
    <property type="match status" value="1"/>
</dbReference>